<name>X0ZC08_9ZZZZ</name>
<sequence length="37" mass="3993">KDVTDKGKLFERIGRKATGLLNGGWVTEVISGNCQNS</sequence>
<accession>X0ZC08</accession>
<organism evidence="1">
    <name type="scientific">marine sediment metagenome</name>
    <dbReference type="NCBI Taxonomy" id="412755"/>
    <lineage>
        <taxon>unclassified sequences</taxon>
        <taxon>metagenomes</taxon>
        <taxon>ecological metagenomes</taxon>
    </lineage>
</organism>
<comment type="caution">
    <text evidence="1">The sequence shown here is derived from an EMBL/GenBank/DDBJ whole genome shotgun (WGS) entry which is preliminary data.</text>
</comment>
<feature type="non-terminal residue" evidence="1">
    <location>
        <position position="1"/>
    </location>
</feature>
<reference evidence="1" key="1">
    <citation type="journal article" date="2014" name="Front. Microbiol.">
        <title>High frequency of phylogenetically diverse reductive dehalogenase-homologous genes in deep subseafloor sedimentary metagenomes.</title>
        <authorList>
            <person name="Kawai M."/>
            <person name="Futagami T."/>
            <person name="Toyoda A."/>
            <person name="Takaki Y."/>
            <person name="Nishi S."/>
            <person name="Hori S."/>
            <person name="Arai W."/>
            <person name="Tsubouchi T."/>
            <person name="Morono Y."/>
            <person name="Uchiyama I."/>
            <person name="Ito T."/>
            <person name="Fujiyama A."/>
            <person name="Inagaki F."/>
            <person name="Takami H."/>
        </authorList>
    </citation>
    <scope>NUCLEOTIDE SEQUENCE</scope>
    <source>
        <strain evidence="1">Expedition CK06-06</strain>
    </source>
</reference>
<evidence type="ECO:0000313" key="1">
    <source>
        <dbReference type="EMBL" id="GAG55762.1"/>
    </source>
</evidence>
<gene>
    <name evidence="1" type="ORF">S01H4_09358</name>
</gene>
<dbReference type="EMBL" id="BART01003364">
    <property type="protein sequence ID" value="GAG55762.1"/>
    <property type="molecule type" value="Genomic_DNA"/>
</dbReference>
<proteinExistence type="predicted"/>
<protein>
    <submittedName>
        <fullName evidence="1">Uncharacterized protein</fullName>
    </submittedName>
</protein>
<dbReference type="AlphaFoldDB" id="X0ZC08"/>